<keyword evidence="1" id="KW-1185">Reference proteome</keyword>
<protein>
    <submittedName>
        <fullName evidence="2">Pentatricopeptide repeat-containing protein At2g36730</fullName>
    </submittedName>
</protein>
<dbReference type="OMA" id="IGSWDEA"/>
<dbReference type="InterPro" id="IPR046960">
    <property type="entry name" value="PPR_At4g14850-like_plant"/>
</dbReference>
<accession>A0A1U7ZYU6</accession>
<gene>
    <name evidence="2" type="primary">LOC104597577</name>
</gene>
<dbReference type="GeneID" id="104597577"/>
<dbReference type="Pfam" id="PF13041">
    <property type="entry name" value="PPR_2"/>
    <property type="match status" value="3"/>
</dbReference>
<dbReference type="PANTHER" id="PTHR47926">
    <property type="entry name" value="PENTATRICOPEPTIDE REPEAT-CONTAINING PROTEIN"/>
    <property type="match status" value="1"/>
</dbReference>
<dbReference type="PROSITE" id="PS51375">
    <property type="entry name" value="PPR"/>
    <property type="match status" value="3"/>
</dbReference>
<dbReference type="InterPro" id="IPR002885">
    <property type="entry name" value="PPR_rpt"/>
</dbReference>
<dbReference type="GO" id="GO:0009451">
    <property type="term" value="P:RNA modification"/>
    <property type="evidence" value="ECO:0007669"/>
    <property type="project" value="InterPro"/>
</dbReference>
<dbReference type="FunCoup" id="A0A1U7ZYU6">
    <property type="interactions" value="1467"/>
</dbReference>
<name>A0A1U7ZYU6_NELNU</name>
<dbReference type="FunFam" id="1.25.40.10:FF:000470">
    <property type="entry name" value="Pentatricopeptide repeat-containing protein At5g66520"/>
    <property type="match status" value="1"/>
</dbReference>
<sequence>MHRFARPTVCLCYPPKNSNGNLNFVSRKEQFLSLLKDCSSIKVLNQIHAQIQTYGLGRDGYVMSHVLRFCALSSPSGDLEYARSVLYHALDRITSSWNIVIRGYALNDLPREAIAVFLEMRSRGVKPNKLTFPFLLKACAHLSALQEGRQIQADAVKHGVDSDIYVQNTLIHLYGSCGEISDARRVFDTMFFRTLVSWNAIITAYVGKSLLDDSVRLFTEMIFCGYEPDEASMVVLISACSELGNLSLGRWAHCQVIEKGLVINCRLGTALVDMYAKCGAVGCARMIFDRMRERNVWTWSAMILGLAQHGLAREALDLFLEMKNCSVQPNHVTFLGVLCACSHAGLVDEGYQFFHDMTHVHGIKPRMTHYGAMVDILSRAGRLKEAYKFIFDMPTEPDPVVWRTLLSACSIHDADGNSGIREKVRNKLLHLEPTRSGNLVMVANMYAEVGLWEEAANMRRVMREEGQKKMAGESCIEIGGHSHRFFSGDDSLVDCEIIYNFLDGLNLNMMAINHE</sequence>
<evidence type="ECO:0000313" key="2">
    <source>
        <dbReference type="RefSeq" id="XP_010257503.1"/>
    </source>
</evidence>
<dbReference type="Pfam" id="PF20431">
    <property type="entry name" value="E_motif"/>
    <property type="match status" value="1"/>
</dbReference>
<proteinExistence type="predicted"/>
<reference evidence="2" key="1">
    <citation type="submission" date="2025-08" db="UniProtKB">
        <authorList>
            <consortium name="RefSeq"/>
        </authorList>
    </citation>
    <scope>IDENTIFICATION</scope>
</reference>
<dbReference type="NCBIfam" id="TIGR00756">
    <property type="entry name" value="PPR"/>
    <property type="match status" value="5"/>
</dbReference>
<dbReference type="PANTHER" id="PTHR47926:SF347">
    <property type="entry name" value="PENTATRICOPEPTIDE REPEAT-CONTAINING PROTEIN"/>
    <property type="match status" value="1"/>
</dbReference>
<evidence type="ECO:0000313" key="1">
    <source>
        <dbReference type="Proteomes" id="UP000189703"/>
    </source>
</evidence>
<dbReference type="Proteomes" id="UP000189703">
    <property type="component" value="Unplaced"/>
</dbReference>
<dbReference type="Gene3D" id="1.25.40.10">
    <property type="entry name" value="Tetratricopeptide repeat domain"/>
    <property type="match status" value="4"/>
</dbReference>
<dbReference type="InterPro" id="IPR011990">
    <property type="entry name" value="TPR-like_helical_dom_sf"/>
</dbReference>
<organism evidence="1 2">
    <name type="scientific">Nelumbo nucifera</name>
    <name type="common">Sacred lotus</name>
    <dbReference type="NCBI Taxonomy" id="4432"/>
    <lineage>
        <taxon>Eukaryota</taxon>
        <taxon>Viridiplantae</taxon>
        <taxon>Streptophyta</taxon>
        <taxon>Embryophyta</taxon>
        <taxon>Tracheophyta</taxon>
        <taxon>Spermatophyta</taxon>
        <taxon>Magnoliopsida</taxon>
        <taxon>Proteales</taxon>
        <taxon>Nelumbonaceae</taxon>
        <taxon>Nelumbo</taxon>
    </lineage>
</organism>
<dbReference type="AlphaFoldDB" id="A0A1U7ZYU6"/>
<dbReference type="Pfam" id="PF01535">
    <property type="entry name" value="PPR"/>
    <property type="match status" value="2"/>
</dbReference>
<dbReference type="eggNOG" id="KOG4197">
    <property type="taxonomic scope" value="Eukaryota"/>
</dbReference>
<dbReference type="FunFam" id="1.25.40.10:FF:002589">
    <property type="entry name" value="Pentatricopeptide repeat-containing protein"/>
    <property type="match status" value="1"/>
</dbReference>
<dbReference type="KEGG" id="nnu:104597577"/>
<dbReference type="InterPro" id="IPR046848">
    <property type="entry name" value="E_motif"/>
</dbReference>
<dbReference type="OrthoDB" id="1928982at2759"/>
<dbReference type="FunFam" id="1.25.40.10:FF:002158">
    <property type="entry name" value="Pentatricopeptide repeat-containing protein"/>
    <property type="match status" value="1"/>
</dbReference>
<dbReference type="GO" id="GO:0003723">
    <property type="term" value="F:RNA binding"/>
    <property type="evidence" value="ECO:0007669"/>
    <property type="project" value="InterPro"/>
</dbReference>
<dbReference type="RefSeq" id="XP_010257503.1">
    <property type="nucleotide sequence ID" value="XM_010259201.2"/>
</dbReference>